<evidence type="ECO:0000256" key="1">
    <source>
        <dbReference type="SAM" id="SignalP"/>
    </source>
</evidence>
<proteinExistence type="predicted"/>
<feature type="chain" id="PRO_5032810960" evidence="1">
    <location>
        <begin position="30"/>
        <end position="91"/>
    </location>
</feature>
<evidence type="ECO:0000313" key="2">
    <source>
        <dbReference type="EMBL" id="MRU16364.1"/>
    </source>
</evidence>
<reference evidence="2 3" key="1">
    <citation type="submission" date="2019-05" db="EMBL/GenBank/DDBJ databases">
        <title>Roseovarius bejariae sp. nov., a moderately halophylic bacterium isolated from a saline soil in Rambla Salada (Murcia).</title>
        <authorList>
            <person name="Castro D.J."/>
            <person name="Gomez-Altuve A."/>
            <person name="Reina J.C."/>
            <person name="Rodriguez M."/>
            <person name="Sampedro I."/>
            <person name="Llamas I."/>
            <person name="Martinez-Checa F."/>
        </authorList>
    </citation>
    <scope>NUCLEOTIDE SEQUENCE [LARGE SCALE GENOMIC DNA]</scope>
    <source>
        <strain evidence="2 3">A21</strain>
    </source>
</reference>
<gene>
    <name evidence="2" type="ORF">FDP25_13050</name>
</gene>
<comment type="caution">
    <text evidence="2">The sequence shown here is derived from an EMBL/GenBank/DDBJ whole genome shotgun (WGS) entry which is preliminary data.</text>
</comment>
<organism evidence="2 3">
    <name type="scientific">Roseovarius bejariae</name>
    <dbReference type="NCBI Taxonomy" id="2576383"/>
    <lineage>
        <taxon>Bacteria</taxon>
        <taxon>Pseudomonadati</taxon>
        <taxon>Pseudomonadota</taxon>
        <taxon>Alphaproteobacteria</taxon>
        <taxon>Rhodobacterales</taxon>
        <taxon>Roseobacteraceae</taxon>
        <taxon>Roseovarius</taxon>
    </lineage>
</organism>
<feature type="signal peptide" evidence="1">
    <location>
        <begin position="1"/>
        <end position="29"/>
    </location>
</feature>
<dbReference type="Proteomes" id="UP000564704">
    <property type="component" value="Unassembled WGS sequence"/>
</dbReference>
<name>A0A844D2B4_9RHOB</name>
<accession>A0A844D2B4</accession>
<dbReference type="AlphaFoldDB" id="A0A844D2B4"/>
<keyword evidence="1" id="KW-0732">Signal</keyword>
<dbReference type="RefSeq" id="WP_154152471.1">
    <property type="nucleotide sequence ID" value="NZ_SZWE01000001.1"/>
</dbReference>
<evidence type="ECO:0000313" key="3">
    <source>
        <dbReference type="Proteomes" id="UP000564704"/>
    </source>
</evidence>
<keyword evidence="3" id="KW-1185">Reference proteome</keyword>
<sequence length="91" mass="9594">MKTIGAYTKRAIAMSLISAVTLSAAPALAGGKVGQNGRAIQVSYDWLSESSSSRLSAAERRRLAARIAKHGNGSYICSPSGFGKKSRCYAR</sequence>
<protein>
    <submittedName>
        <fullName evidence="2">Uncharacterized protein</fullName>
    </submittedName>
</protein>
<dbReference type="OrthoDB" id="7875306at2"/>
<dbReference type="EMBL" id="SZWE01000001">
    <property type="protein sequence ID" value="MRU16364.1"/>
    <property type="molecule type" value="Genomic_DNA"/>
</dbReference>